<reference evidence="8 9" key="1">
    <citation type="submission" date="2015-07" db="EMBL/GenBank/DDBJ databases">
        <title>The genome of Eufriesea mexicana.</title>
        <authorList>
            <person name="Pan H."/>
            <person name="Kapheim K."/>
        </authorList>
    </citation>
    <scope>NUCLEOTIDE SEQUENCE [LARGE SCALE GENOMIC DNA]</scope>
    <source>
        <strain evidence="8">0111107269</strain>
        <tissue evidence="8">Whole body</tissue>
    </source>
</reference>
<feature type="region of interest" description="Disordered" evidence="6">
    <location>
        <begin position="178"/>
        <end position="199"/>
    </location>
</feature>
<dbReference type="PANTHER" id="PTHR45625:SF6">
    <property type="entry name" value="SPLICEOSOME-ASSOCIATED PROTEIN CWC27 HOMOLOG"/>
    <property type="match status" value="1"/>
</dbReference>
<evidence type="ECO:0000313" key="8">
    <source>
        <dbReference type="EMBL" id="OAD57886.1"/>
    </source>
</evidence>
<proteinExistence type="inferred from homology"/>
<gene>
    <name evidence="8" type="ORF">WN48_01519</name>
</gene>
<dbReference type="Gene3D" id="2.40.100.10">
    <property type="entry name" value="Cyclophilin-like"/>
    <property type="match status" value="1"/>
</dbReference>
<keyword evidence="5 8" id="KW-0413">Isomerase</keyword>
<evidence type="ECO:0000313" key="9">
    <source>
        <dbReference type="Proteomes" id="UP000250275"/>
    </source>
</evidence>
<dbReference type="PANTHER" id="PTHR45625">
    <property type="entry name" value="PEPTIDYL-PROLYL CIS-TRANS ISOMERASE-RELATED"/>
    <property type="match status" value="1"/>
</dbReference>
<name>A0A310SCU8_9HYME</name>
<dbReference type="InterPro" id="IPR002130">
    <property type="entry name" value="Cyclophilin-type_PPIase_dom"/>
</dbReference>
<dbReference type="PRINTS" id="PR00153">
    <property type="entry name" value="CSAPPISMRASE"/>
</dbReference>
<dbReference type="SUPFAM" id="SSF50891">
    <property type="entry name" value="Cyclophilin-like"/>
    <property type="match status" value="1"/>
</dbReference>
<accession>A0A310SCU8</accession>
<evidence type="ECO:0000256" key="1">
    <source>
        <dbReference type="ARBA" id="ARBA00004123"/>
    </source>
</evidence>
<keyword evidence="9" id="KW-1185">Reference proteome</keyword>
<evidence type="ECO:0000256" key="2">
    <source>
        <dbReference type="ARBA" id="ARBA00007365"/>
    </source>
</evidence>
<dbReference type="Proteomes" id="UP000250275">
    <property type="component" value="Unassembled WGS sequence"/>
</dbReference>
<dbReference type="EC" id="5.2.1.8" evidence="5"/>
<comment type="subcellular location">
    <subcellularLocation>
        <location evidence="1">Nucleus</location>
    </subcellularLocation>
</comment>
<evidence type="ECO:0000256" key="6">
    <source>
        <dbReference type="SAM" id="MobiDB-lite"/>
    </source>
</evidence>
<protein>
    <recommendedName>
        <fullName evidence="5">Peptidyl-prolyl cis-trans isomerase</fullName>
        <shortName evidence="5">PPIase</shortName>
        <ecNumber evidence="5">5.2.1.8</ecNumber>
    </recommendedName>
</protein>
<comment type="similarity">
    <text evidence="2 5">Belongs to the cyclophilin-type PPIase family.</text>
</comment>
<organism evidence="8 9">
    <name type="scientific">Eufriesea mexicana</name>
    <dbReference type="NCBI Taxonomy" id="516756"/>
    <lineage>
        <taxon>Eukaryota</taxon>
        <taxon>Metazoa</taxon>
        <taxon>Ecdysozoa</taxon>
        <taxon>Arthropoda</taxon>
        <taxon>Hexapoda</taxon>
        <taxon>Insecta</taxon>
        <taxon>Pterygota</taxon>
        <taxon>Neoptera</taxon>
        <taxon>Endopterygota</taxon>
        <taxon>Hymenoptera</taxon>
        <taxon>Apocrita</taxon>
        <taxon>Aculeata</taxon>
        <taxon>Apoidea</taxon>
        <taxon>Anthophila</taxon>
        <taxon>Apidae</taxon>
        <taxon>Eufriesea</taxon>
    </lineage>
</organism>
<evidence type="ECO:0000259" key="7">
    <source>
        <dbReference type="PROSITE" id="PS50072"/>
    </source>
</evidence>
<keyword evidence="5" id="KW-0697">Rotamase</keyword>
<evidence type="ECO:0000256" key="4">
    <source>
        <dbReference type="ARBA" id="ARBA00046368"/>
    </source>
</evidence>
<dbReference type="AlphaFoldDB" id="A0A310SCU8"/>
<dbReference type="Pfam" id="PF00160">
    <property type="entry name" value="Pro_isomerase"/>
    <property type="match status" value="1"/>
</dbReference>
<evidence type="ECO:0000256" key="5">
    <source>
        <dbReference type="RuleBase" id="RU363019"/>
    </source>
</evidence>
<evidence type="ECO:0000256" key="3">
    <source>
        <dbReference type="ARBA" id="ARBA00023242"/>
    </source>
</evidence>
<dbReference type="PROSITE" id="PS50072">
    <property type="entry name" value="CSA_PPIASE_2"/>
    <property type="match status" value="1"/>
</dbReference>
<feature type="domain" description="PPIase cyclophilin-type" evidence="7">
    <location>
        <begin position="1"/>
        <end position="115"/>
    </location>
</feature>
<comment type="subunit">
    <text evidence="4">Part of the activated spliceosome B/catalytic step 1 spliceosome, one of the forms of the spliceosome which has a well-formed active site but still cannot catalyze the branching reaction and is composed at least of 52 proteins, the U2, U5 and U6 snRNAs and the pre-mRNA. Recruited during early steps of activated spliceosome B maturation, it is probably one of the first proteins released from this complex as he matures to the spliceosome C complex. Component of the minor spliceosome, which splices U12-type introns.</text>
</comment>
<dbReference type="InterPro" id="IPR044666">
    <property type="entry name" value="Cyclophilin_A-like"/>
</dbReference>
<dbReference type="GO" id="GO:0003755">
    <property type="term" value="F:peptidyl-prolyl cis-trans isomerase activity"/>
    <property type="evidence" value="ECO:0007669"/>
    <property type="project" value="UniProtKB-UniRule"/>
</dbReference>
<dbReference type="GO" id="GO:0071013">
    <property type="term" value="C:catalytic step 2 spliceosome"/>
    <property type="evidence" value="ECO:0007669"/>
    <property type="project" value="TreeGrafter"/>
</dbReference>
<sequence length="255" mass="28808">MTLSHSIIKGFTTPSGNPVSIGEACKIYGEPLKDKFHTRVRSCERGLVAMANAGRDDNTCQFFFTLGSTLELQNKHTIFGKVTGETLYNMHKLDEALADENDRPLHPPKMRKTEILINPFSNIIPRIIVQESEEVKDSLETKTAGVKDFNLLSFGEEAKEDEEESVILNKKFSGEDKSAHDYLSDSKLSPQPAVEPPGFANKKERKTAVVIRKVSTKAMKIRIRNKLRDIKKKPKKVESYKIDDVEDDEDIKENI</sequence>
<dbReference type="EMBL" id="KQ761339">
    <property type="protein sequence ID" value="OAD57886.1"/>
    <property type="molecule type" value="Genomic_DNA"/>
</dbReference>
<dbReference type="InterPro" id="IPR029000">
    <property type="entry name" value="Cyclophilin-like_dom_sf"/>
</dbReference>
<comment type="catalytic activity">
    <reaction evidence="5">
        <text>[protein]-peptidylproline (omega=180) = [protein]-peptidylproline (omega=0)</text>
        <dbReference type="Rhea" id="RHEA:16237"/>
        <dbReference type="Rhea" id="RHEA-COMP:10747"/>
        <dbReference type="Rhea" id="RHEA-COMP:10748"/>
        <dbReference type="ChEBI" id="CHEBI:83833"/>
        <dbReference type="ChEBI" id="CHEBI:83834"/>
        <dbReference type="EC" id="5.2.1.8"/>
    </reaction>
</comment>
<keyword evidence="3" id="KW-0539">Nucleus</keyword>
<comment type="function">
    <text evidence="5">PPIases accelerate the folding of proteins. It catalyzes the cis-trans isomerization of proline imidic peptide bonds in oligopeptides.</text>
</comment>